<dbReference type="PANTHER" id="PTHR30383">
    <property type="entry name" value="THIOESTERASE 1/PROTEASE 1/LYSOPHOSPHOLIPASE L1"/>
    <property type="match status" value="1"/>
</dbReference>
<accession>A0ABN8G7V2</accession>
<evidence type="ECO:0000259" key="1">
    <source>
        <dbReference type="Pfam" id="PF13472"/>
    </source>
</evidence>
<dbReference type="CDD" id="cd00229">
    <property type="entry name" value="SGNH_hydrolase"/>
    <property type="match status" value="1"/>
</dbReference>
<dbReference type="Gene3D" id="2.60.120.260">
    <property type="entry name" value="Galactose-binding domain-like"/>
    <property type="match status" value="1"/>
</dbReference>
<proteinExistence type="predicted"/>
<dbReference type="InterPro" id="IPR051532">
    <property type="entry name" value="Ester_Hydrolysis_Enzymes"/>
</dbReference>
<protein>
    <recommendedName>
        <fullName evidence="1">SGNH hydrolase-type esterase domain-containing protein</fullName>
    </recommendedName>
</protein>
<keyword evidence="3" id="KW-1185">Reference proteome</keyword>
<sequence length="336" mass="37684">MNEEVPFWKQQAYYRNLIRLVKTDRGVKPVRFTKRQLEHFSRDESYRLRSQCPAGVSISLFTDATWIELDIQAEAAMRDRLLVMATVEDRWSKLATCDPLGPLPRVVSFRFDLHPMAKDGKPRSVDIYLSQCVDLTITDVRLSPGAFASPPEDRRSMQLLCIGDSITQGIDSHNPAGGFALRLARLLNAELLNQGVGGHDFDPDSFDPELSFEPTLITIAYGVNDWSKNKTASEIKENARRLLERVGARYQGVPILLITPIWHHKEYEQIAACTLSDVRNAIADAAVGMSHVQVVDGIGLVPGLSYLFSDGVHPTDEGFSHYAVELWRHALRALGR</sequence>
<dbReference type="SUPFAM" id="SSF52266">
    <property type="entry name" value="SGNH hydrolase"/>
    <property type="match status" value="1"/>
</dbReference>
<dbReference type="EMBL" id="CAKMMW010000004">
    <property type="protein sequence ID" value="CAH1202277.1"/>
    <property type="molecule type" value="Genomic_DNA"/>
</dbReference>
<evidence type="ECO:0000313" key="2">
    <source>
        <dbReference type="EMBL" id="CAH1202277.1"/>
    </source>
</evidence>
<reference evidence="2" key="1">
    <citation type="submission" date="2022-01" db="EMBL/GenBank/DDBJ databases">
        <authorList>
            <person name="Criscuolo A."/>
        </authorList>
    </citation>
    <scope>NUCLEOTIDE SEQUENCE</scope>
    <source>
        <strain evidence="2">CIP111891</strain>
    </source>
</reference>
<dbReference type="InterPro" id="IPR036514">
    <property type="entry name" value="SGNH_hydro_sf"/>
</dbReference>
<dbReference type="Proteomes" id="UP000838821">
    <property type="component" value="Unassembled WGS sequence"/>
</dbReference>
<dbReference type="Gene3D" id="3.40.50.1110">
    <property type="entry name" value="SGNH hydrolase"/>
    <property type="match status" value="1"/>
</dbReference>
<dbReference type="Pfam" id="PF13472">
    <property type="entry name" value="Lipase_GDSL_2"/>
    <property type="match status" value="1"/>
</dbReference>
<dbReference type="RefSeq" id="WP_236286847.1">
    <property type="nucleotide sequence ID" value="NZ_CAKMMW010000004.1"/>
</dbReference>
<comment type="caution">
    <text evidence="2">The sequence shown here is derived from an EMBL/GenBank/DDBJ whole genome shotgun (WGS) entry which is preliminary data.</text>
</comment>
<evidence type="ECO:0000313" key="3">
    <source>
        <dbReference type="Proteomes" id="UP000838821"/>
    </source>
</evidence>
<gene>
    <name evidence="2" type="ORF">PAECIP111891_02106</name>
</gene>
<dbReference type="InterPro" id="IPR013830">
    <property type="entry name" value="SGNH_hydro"/>
</dbReference>
<dbReference type="PANTHER" id="PTHR30383:SF29">
    <property type="entry name" value="SGNH HYDROLASE-TYPE ESTERASE DOMAIN-CONTAINING PROTEIN"/>
    <property type="match status" value="1"/>
</dbReference>
<feature type="domain" description="SGNH hydrolase-type esterase" evidence="1">
    <location>
        <begin position="161"/>
        <end position="318"/>
    </location>
</feature>
<organism evidence="2 3">
    <name type="scientific">Paenibacillus allorhizoplanae</name>
    <dbReference type="NCBI Taxonomy" id="2905648"/>
    <lineage>
        <taxon>Bacteria</taxon>
        <taxon>Bacillati</taxon>
        <taxon>Bacillota</taxon>
        <taxon>Bacilli</taxon>
        <taxon>Bacillales</taxon>
        <taxon>Paenibacillaceae</taxon>
        <taxon>Paenibacillus</taxon>
    </lineage>
</organism>
<name>A0ABN8G7V2_9BACL</name>